<dbReference type="PRINTS" id="PR01005">
    <property type="entry name" value="FLGHOOKAP1"/>
</dbReference>
<feature type="domain" description="Flagellar hook-associated protein FlgK helical" evidence="10">
    <location>
        <begin position="100"/>
        <end position="355"/>
    </location>
</feature>
<evidence type="ECO:0000259" key="10">
    <source>
        <dbReference type="Pfam" id="PF22638"/>
    </source>
</evidence>
<protein>
    <recommendedName>
        <fullName evidence="4 7">Flagellar hook-associated protein 1</fullName>
        <shortName evidence="7">HAP1</shortName>
    </recommendedName>
</protein>
<keyword evidence="11" id="KW-0969">Cilium</keyword>
<feature type="domain" description="Flagellar basal body rod protein N-terminal" evidence="8">
    <location>
        <begin position="8"/>
        <end position="38"/>
    </location>
</feature>
<keyword evidence="6 7" id="KW-0975">Bacterial flagellum</keyword>
<evidence type="ECO:0000313" key="11">
    <source>
        <dbReference type="EMBL" id="SDJ91094.1"/>
    </source>
</evidence>
<keyword evidence="5 7" id="KW-0964">Secreted</keyword>
<dbReference type="InterPro" id="IPR053927">
    <property type="entry name" value="FlgK_helical"/>
</dbReference>
<dbReference type="NCBIfam" id="TIGR02492">
    <property type="entry name" value="flgK_ends"/>
    <property type="match status" value="1"/>
</dbReference>
<dbReference type="GO" id="GO:0005198">
    <property type="term" value="F:structural molecule activity"/>
    <property type="evidence" value="ECO:0007669"/>
    <property type="project" value="UniProtKB-UniRule"/>
</dbReference>
<evidence type="ECO:0000256" key="1">
    <source>
        <dbReference type="ARBA" id="ARBA00004365"/>
    </source>
</evidence>
<feature type="domain" description="Flagellar basal-body/hook protein C-terminal" evidence="9">
    <location>
        <begin position="463"/>
        <end position="501"/>
    </location>
</feature>
<dbReference type="InterPro" id="IPR002371">
    <property type="entry name" value="FlgK"/>
</dbReference>
<comment type="subcellular location">
    <subcellularLocation>
        <location evidence="1 7">Bacterial flagellum</location>
    </subcellularLocation>
    <subcellularLocation>
        <location evidence="2 7">Secreted</location>
    </subcellularLocation>
</comment>
<reference evidence="11 12" key="1">
    <citation type="submission" date="2016-10" db="EMBL/GenBank/DDBJ databases">
        <authorList>
            <person name="de Groot N.N."/>
        </authorList>
    </citation>
    <scope>NUCLEOTIDE SEQUENCE [LARGE SCALE GENOMIC DNA]</scope>
    <source>
        <strain evidence="11 12">DSM 18346</strain>
    </source>
</reference>
<dbReference type="Pfam" id="PF06429">
    <property type="entry name" value="Flg_bbr_C"/>
    <property type="match status" value="1"/>
</dbReference>
<dbReference type="AlphaFoldDB" id="A0A1G8XLQ4"/>
<dbReference type="PANTHER" id="PTHR30033">
    <property type="entry name" value="FLAGELLAR HOOK-ASSOCIATED PROTEIN 1"/>
    <property type="match status" value="1"/>
</dbReference>
<keyword evidence="11" id="KW-0966">Cell projection</keyword>
<sequence>MRSTFLGFNTARSGLFAAQRALDITGHNIANVNTKGYTRQRLEQAQSNPMALPGGQGMLGTGVDTLAIKQLRNEFLDYKFRGENNALGYWEAKRDGLHFIESIFNEPSETGISTVMDELFSSFQELSKNPENLTTRSLVRQRAIAFTNTVNHMYNQLEKMAKDLNFDIQATVNSINGYAEQIGRLNEQIFRNEIDGGNANDLRDQRNLLIDELSKLVNVEVVEVLDVNDDVASTKDHVGKKMVLQINGQPLVSHDKVYRLDATHKDASEFFEEELDTTVFMNTIKWQNGSTLNTSGLKGELKALLDLRDGETGSTKGIPFYIGELNRFVEKFAQKVNDLHAQGYGLSGDTGNFFFTANGVSTQDMKDDDNLKITARNIKISLDIEDLNKIAASSSSDLLPGDASIALKMLELRHDSHMFTEGKPEDFIKSVISNLGVDTQAAIRNAFNQQVLTEQVDGERQRISGVSMDEELSRMVMFQHAYNASARMITTMDEMLDVVINRIGLVGR</sequence>
<dbReference type="Pfam" id="PF00460">
    <property type="entry name" value="Flg_bb_rod"/>
    <property type="match status" value="1"/>
</dbReference>
<dbReference type="GO" id="GO:0005576">
    <property type="term" value="C:extracellular region"/>
    <property type="evidence" value="ECO:0007669"/>
    <property type="project" value="UniProtKB-SubCell"/>
</dbReference>
<evidence type="ECO:0000259" key="9">
    <source>
        <dbReference type="Pfam" id="PF06429"/>
    </source>
</evidence>
<dbReference type="InterPro" id="IPR010930">
    <property type="entry name" value="Flg_bb/hook_C_dom"/>
</dbReference>
<dbReference type="Proteomes" id="UP000198718">
    <property type="component" value="Unassembled WGS sequence"/>
</dbReference>
<accession>A0A1G8XLQ4</accession>
<dbReference type="RefSeq" id="WP_090549171.1">
    <property type="nucleotide sequence ID" value="NZ_FNFP01000001.1"/>
</dbReference>
<evidence type="ECO:0000256" key="6">
    <source>
        <dbReference type="ARBA" id="ARBA00023143"/>
    </source>
</evidence>
<dbReference type="EMBL" id="FNFP01000001">
    <property type="protein sequence ID" value="SDJ91094.1"/>
    <property type="molecule type" value="Genomic_DNA"/>
</dbReference>
<dbReference type="Pfam" id="PF22638">
    <property type="entry name" value="FlgK_D1"/>
    <property type="match status" value="1"/>
</dbReference>
<dbReference type="GO" id="GO:0009424">
    <property type="term" value="C:bacterial-type flagellum hook"/>
    <property type="evidence" value="ECO:0007669"/>
    <property type="project" value="UniProtKB-UniRule"/>
</dbReference>
<dbReference type="PANTHER" id="PTHR30033:SF1">
    <property type="entry name" value="FLAGELLAR HOOK-ASSOCIATED PROTEIN 1"/>
    <property type="match status" value="1"/>
</dbReference>
<dbReference type="InterPro" id="IPR001444">
    <property type="entry name" value="Flag_bb_rod_N"/>
</dbReference>
<dbReference type="STRING" id="393762.SAMN05660472_00252"/>
<evidence type="ECO:0000256" key="5">
    <source>
        <dbReference type="ARBA" id="ARBA00022525"/>
    </source>
</evidence>
<evidence type="ECO:0000256" key="3">
    <source>
        <dbReference type="ARBA" id="ARBA00009677"/>
    </source>
</evidence>
<gene>
    <name evidence="7" type="primary">flgK</name>
    <name evidence="11" type="ORF">SAMN05660472_00252</name>
</gene>
<evidence type="ECO:0000313" key="12">
    <source>
        <dbReference type="Proteomes" id="UP000198718"/>
    </source>
</evidence>
<evidence type="ECO:0000256" key="4">
    <source>
        <dbReference type="ARBA" id="ARBA00016244"/>
    </source>
</evidence>
<proteinExistence type="inferred from homology"/>
<evidence type="ECO:0000256" key="7">
    <source>
        <dbReference type="RuleBase" id="RU362065"/>
    </source>
</evidence>
<dbReference type="GO" id="GO:0044780">
    <property type="term" value="P:bacterial-type flagellum assembly"/>
    <property type="evidence" value="ECO:0007669"/>
    <property type="project" value="InterPro"/>
</dbReference>
<evidence type="ECO:0000256" key="2">
    <source>
        <dbReference type="ARBA" id="ARBA00004613"/>
    </source>
</evidence>
<name>A0A1G8XLQ4_9FIRM</name>
<dbReference type="SUPFAM" id="SSF64518">
    <property type="entry name" value="Phase 1 flagellin"/>
    <property type="match status" value="1"/>
</dbReference>
<keyword evidence="11" id="KW-0282">Flagellum</keyword>
<keyword evidence="12" id="KW-1185">Reference proteome</keyword>
<comment type="similarity">
    <text evidence="3 7">Belongs to the flagella basal body rod proteins family.</text>
</comment>
<organism evidence="11 12">
    <name type="scientific">Natronincola ferrireducens</name>
    <dbReference type="NCBI Taxonomy" id="393762"/>
    <lineage>
        <taxon>Bacteria</taxon>
        <taxon>Bacillati</taxon>
        <taxon>Bacillota</taxon>
        <taxon>Clostridia</taxon>
        <taxon>Peptostreptococcales</taxon>
        <taxon>Natronincolaceae</taxon>
        <taxon>Natronincola</taxon>
    </lineage>
</organism>
<dbReference type="OrthoDB" id="9802553at2"/>
<evidence type="ECO:0000259" key="8">
    <source>
        <dbReference type="Pfam" id="PF00460"/>
    </source>
</evidence>